<dbReference type="GO" id="GO:0000963">
    <property type="term" value="P:mitochondrial RNA processing"/>
    <property type="evidence" value="ECO:0007669"/>
    <property type="project" value="TreeGrafter"/>
</dbReference>
<feature type="region of interest" description="Disordered" evidence="1">
    <location>
        <begin position="634"/>
        <end position="659"/>
    </location>
</feature>
<dbReference type="Pfam" id="PF08373">
    <property type="entry name" value="RAP"/>
    <property type="match status" value="1"/>
</dbReference>
<reference evidence="3" key="1">
    <citation type="submission" date="2021-10" db="EMBL/GenBank/DDBJ databases">
        <title>Tropical sea cucumber genome reveals ecological adaptation and Cuvierian tubules defense mechanism.</title>
        <authorList>
            <person name="Chen T."/>
        </authorList>
    </citation>
    <scope>NUCLEOTIDE SEQUENCE</scope>
    <source>
        <strain evidence="3">Nanhai2018</strain>
        <tissue evidence="3">Muscle</tissue>
    </source>
</reference>
<dbReference type="GO" id="GO:0035770">
    <property type="term" value="C:ribonucleoprotein granule"/>
    <property type="evidence" value="ECO:0007669"/>
    <property type="project" value="TreeGrafter"/>
</dbReference>
<keyword evidence="3" id="KW-0418">Kinase</keyword>
<dbReference type="GO" id="GO:0005759">
    <property type="term" value="C:mitochondrial matrix"/>
    <property type="evidence" value="ECO:0007669"/>
    <property type="project" value="TreeGrafter"/>
</dbReference>
<evidence type="ECO:0000313" key="4">
    <source>
        <dbReference type="Proteomes" id="UP001152320"/>
    </source>
</evidence>
<sequence>MGSLHRQIYNQHRHLQHVWFVAMTGGFQKHLFHTCFLSSFMSNNAKLRRLIASKSDISSYSNFRATPNACCSKTSHLLQTSSINTASGISTFDRTASLLTFLKNQEENLSSLDVHELFQQIRNVCVLQGEKEARSHLEDHDVLDSLHSLNSIVLEALRQLPTRESVSFLQLLLQDKSSIGLQNVAMKLSENLIALRDRMNENEIAVFVKCLQMPSSSGERFYVDLKNHVPDCDLKIMDIVQYLAEEKRLCRNIWPPLLLNLANAGVEFRLEPLPQLCQQVFQHMNQMSFDGLKTSAELISTLKKETSWYASDLLQIFQAAICEIQSPSVFTSIVCSIIDLSSSQIKEDMFDKFEVLFNPSSEHTVEDLIAMMKVSFHFESVQKLKILEKCSCLLKPLSDKMSLSQIVSFLYTCRHFYFKPDDIYNQLFNVLKENAKHLTREKDIMLAADLLSQGHRELCEDVVNKLLRILDTERRTDWSKMCSVALRVDMHHPELVLKFRERCMESLPEIQDVALLNTLARFVKLKCSPKSSAHNLLKEQFITASYRAITPRDHSCIVSGLRKLGLTPNQIDPFVWIQMRKFLPSLAGESSRRVLSILGNFKFFHINPYDHSELFHLQRDVFHRILCKKPPKHLQLDGEEKENSSGTNEPLVPSDGSWDVHSSVTKSNVIGTSLFIHQTRMYYSDILDKIVVTVHDDVHTFTPYEIRDAVFTLASCGVSHPRLEDLCHAFAKKLVTFFDEMGPFTVVESALNLAKLQFFDAVLLRKIFVWKFLEKAEELRLKSFMSHLLMQLNRAVCLEYPELQVPWFHHEVNMETHDWKIKWNKVKDDVYLGLCDLLGEDGVVKTGAITPYNYLVDFEFCCNIRDIVDVPSKSKKITERIAIDVLPRSSYFRNEPSRLTGEIVMKRRHLEILGYRYITIPYHGWDRNLPHRSDKVNLLRKHVTEQLHLNTTEDSIFQYE</sequence>
<dbReference type="SMART" id="SM00952">
    <property type="entry name" value="RAP"/>
    <property type="match status" value="1"/>
</dbReference>
<protein>
    <submittedName>
        <fullName evidence="3">FAST kinase domain-containing protein 1, mitochondrial</fullName>
    </submittedName>
</protein>
<accession>A0A9Q1H2P5</accession>
<name>A0A9Q1H2P5_HOLLE</name>
<dbReference type="Pfam" id="PF08368">
    <property type="entry name" value="FAST_2"/>
    <property type="match status" value="1"/>
</dbReference>
<dbReference type="InterPro" id="IPR013584">
    <property type="entry name" value="RAP"/>
</dbReference>
<keyword evidence="3" id="KW-0808">Transferase</keyword>
<dbReference type="PANTHER" id="PTHR21228:SF72">
    <property type="entry name" value="LD32258P"/>
    <property type="match status" value="1"/>
</dbReference>
<dbReference type="GO" id="GO:0003723">
    <property type="term" value="F:RNA binding"/>
    <property type="evidence" value="ECO:0007669"/>
    <property type="project" value="TreeGrafter"/>
</dbReference>
<dbReference type="OrthoDB" id="385235at2759"/>
<evidence type="ECO:0000259" key="2">
    <source>
        <dbReference type="PROSITE" id="PS51286"/>
    </source>
</evidence>
<evidence type="ECO:0000256" key="1">
    <source>
        <dbReference type="SAM" id="MobiDB-lite"/>
    </source>
</evidence>
<dbReference type="Proteomes" id="UP001152320">
    <property type="component" value="Chromosome 13"/>
</dbReference>
<comment type="caution">
    <text evidence="3">The sequence shown here is derived from an EMBL/GenBank/DDBJ whole genome shotgun (WGS) entry which is preliminary data.</text>
</comment>
<keyword evidence="4" id="KW-1185">Reference proteome</keyword>
<dbReference type="AlphaFoldDB" id="A0A9Q1H2P5"/>
<feature type="domain" description="RAP" evidence="2">
    <location>
        <begin position="881"/>
        <end position="941"/>
    </location>
</feature>
<dbReference type="InterPro" id="IPR013579">
    <property type="entry name" value="FAST_2"/>
</dbReference>
<dbReference type="PROSITE" id="PS51286">
    <property type="entry name" value="RAP"/>
    <property type="match status" value="1"/>
</dbReference>
<proteinExistence type="predicted"/>
<gene>
    <name evidence="3" type="ORF">HOLleu_26690</name>
</gene>
<dbReference type="GO" id="GO:0016301">
    <property type="term" value="F:kinase activity"/>
    <property type="evidence" value="ECO:0007669"/>
    <property type="project" value="UniProtKB-KW"/>
</dbReference>
<feature type="compositionally biased region" description="Basic and acidic residues" evidence="1">
    <location>
        <begin position="634"/>
        <end position="643"/>
    </location>
</feature>
<dbReference type="GO" id="GO:0044528">
    <property type="term" value="P:regulation of mitochondrial mRNA stability"/>
    <property type="evidence" value="ECO:0007669"/>
    <property type="project" value="TreeGrafter"/>
</dbReference>
<evidence type="ECO:0000313" key="3">
    <source>
        <dbReference type="EMBL" id="KAJ8030315.1"/>
    </source>
</evidence>
<dbReference type="PANTHER" id="PTHR21228">
    <property type="entry name" value="FAST LEU-RICH DOMAIN-CONTAINING"/>
    <property type="match status" value="1"/>
</dbReference>
<organism evidence="3 4">
    <name type="scientific">Holothuria leucospilota</name>
    <name type="common">Black long sea cucumber</name>
    <name type="synonym">Mertensiothuria leucospilota</name>
    <dbReference type="NCBI Taxonomy" id="206669"/>
    <lineage>
        <taxon>Eukaryota</taxon>
        <taxon>Metazoa</taxon>
        <taxon>Echinodermata</taxon>
        <taxon>Eleutherozoa</taxon>
        <taxon>Echinozoa</taxon>
        <taxon>Holothuroidea</taxon>
        <taxon>Aspidochirotacea</taxon>
        <taxon>Aspidochirotida</taxon>
        <taxon>Holothuriidae</taxon>
        <taxon>Holothuria</taxon>
    </lineage>
</organism>
<dbReference type="InterPro" id="IPR050870">
    <property type="entry name" value="FAST_kinase"/>
</dbReference>
<dbReference type="EMBL" id="JAIZAY010000013">
    <property type="protein sequence ID" value="KAJ8030315.1"/>
    <property type="molecule type" value="Genomic_DNA"/>
</dbReference>